<gene>
    <name evidence="5" type="ORF">JKF63_03830</name>
</gene>
<dbReference type="KEGG" id="phet:94289905"/>
<dbReference type="Pfam" id="PF24945">
    <property type="entry name" value="DUF7759"/>
    <property type="match status" value="1"/>
</dbReference>
<protein>
    <submittedName>
        <fullName evidence="5">Uncharacterized protein</fullName>
    </submittedName>
</protein>
<dbReference type="InterPro" id="IPR056664">
    <property type="entry name" value="DUF7762"/>
</dbReference>
<accession>A0A836HR10</accession>
<feature type="compositionally biased region" description="Basic and acidic residues" evidence="1">
    <location>
        <begin position="646"/>
        <end position="659"/>
    </location>
</feature>
<dbReference type="RefSeq" id="XP_067755034.1">
    <property type="nucleotide sequence ID" value="XM_067899828.1"/>
</dbReference>
<feature type="domain" description="DUF7761" evidence="3">
    <location>
        <begin position="258"/>
        <end position="361"/>
    </location>
</feature>
<sequence length="774" mass="84363">MSSITPTDMLSRLNRTKEPADLIYSKDALQVLGGAAPPPLAESPISSPYLASPNDEYSVLLARKIGTIVARLNELSSPVLQAALTPRMILLELMDILREALYGSLPEDIKKDVSPADKSAVVTLFNWCVSSRRVPIDCAIEGLYVISYVSVKLRVELVMLQLRRRLEEELFKKRIEKADASTAALLVTLTLLDDLVILYNSIMLTVPITKGAVHERSADETVRRLAPVYPHYFYQLCDWMLVLEVTMNTTPISYTQIKQMSIDEANGIVVIDMFRPKPETPLGLLLNEQGALVDVDVSLRIFEKGKELHDLLRSAPQGAFILKVGEKPVGSVVQGDYAAYKQRLLKVLHSTTTGRRRVQILLKSSGFKAEARSLPLEVAFLAPPQGGEGTSGHRVTFVLRRQSATAEWGFTVDEQLYWQLPTTHFLSEPAKSFMQECGSHLRLLAVNGVEALHVTQVQLLVESAEIVVLELLVMPKYGQERRIGSHSAVQPKSSSTKTPAVEAPCLSAADLRHKMSSDNSDGSHMEVALIKFLQKRASLSTSISPAAGGADKAIEGDKPLVDACAVGPAPTAAAAVVAAQGVKMDGQSTGKPNVLEGSPAEATVSQGAMVSRPVADAQGTASPSVEATTQSEEVTEAATATMTGSGKDESEGSHPHAPEWELSEPCTFDNDVKLTAFGENEMVLERPSLDTPWGLAIGRLTTPDEAPQMLPLRLMNLPAGRKVRVRQHPFYRSFKMQPSSWYIAEVNGAPASDAEATLKRMSQLTRMTLRFLRK</sequence>
<organism evidence="5 6">
    <name type="scientific">Porcisia hertigi</name>
    <dbReference type="NCBI Taxonomy" id="2761500"/>
    <lineage>
        <taxon>Eukaryota</taxon>
        <taxon>Discoba</taxon>
        <taxon>Euglenozoa</taxon>
        <taxon>Kinetoplastea</taxon>
        <taxon>Metakinetoplastina</taxon>
        <taxon>Trypanosomatida</taxon>
        <taxon>Trypanosomatidae</taxon>
        <taxon>Leishmaniinae</taxon>
        <taxon>Porcisia</taxon>
    </lineage>
</organism>
<dbReference type="AlphaFoldDB" id="A0A836HR10"/>
<dbReference type="Pfam" id="PF24952">
    <property type="entry name" value="DUF7761"/>
    <property type="match status" value="1"/>
</dbReference>
<dbReference type="EMBL" id="JAFJZO010000031">
    <property type="protein sequence ID" value="KAG5497566.1"/>
    <property type="molecule type" value="Genomic_DNA"/>
</dbReference>
<dbReference type="Pfam" id="PF24953">
    <property type="entry name" value="DUF7762"/>
    <property type="match status" value="1"/>
</dbReference>
<feature type="region of interest" description="Disordered" evidence="1">
    <location>
        <begin position="586"/>
        <end position="663"/>
    </location>
</feature>
<evidence type="ECO:0000313" key="5">
    <source>
        <dbReference type="EMBL" id="KAG5497566.1"/>
    </source>
</evidence>
<dbReference type="Proteomes" id="UP000674318">
    <property type="component" value="Unassembled WGS sequence"/>
</dbReference>
<evidence type="ECO:0000259" key="2">
    <source>
        <dbReference type="Pfam" id="PF24945"/>
    </source>
</evidence>
<evidence type="ECO:0000256" key="1">
    <source>
        <dbReference type="SAM" id="MobiDB-lite"/>
    </source>
</evidence>
<evidence type="ECO:0000259" key="4">
    <source>
        <dbReference type="Pfam" id="PF24953"/>
    </source>
</evidence>
<evidence type="ECO:0000313" key="6">
    <source>
        <dbReference type="Proteomes" id="UP000674318"/>
    </source>
</evidence>
<name>A0A836HR10_9TRYP</name>
<dbReference type="InterPro" id="IPR056661">
    <property type="entry name" value="DUF7759"/>
</dbReference>
<comment type="caution">
    <text evidence="5">The sequence shown here is derived from an EMBL/GenBank/DDBJ whole genome shotgun (WGS) entry which is preliminary data.</text>
</comment>
<keyword evidence="6" id="KW-1185">Reference proteome</keyword>
<evidence type="ECO:0000259" key="3">
    <source>
        <dbReference type="Pfam" id="PF24952"/>
    </source>
</evidence>
<dbReference type="PANTHER" id="PTHR42262">
    <property type="entry name" value="PDZ DOMAIN-CONTAINING PROTEIN-RELATED"/>
    <property type="match status" value="1"/>
</dbReference>
<dbReference type="PANTHER" id="PTHR42262:SF2">
    <property type="entry name" value="PDZ DOMAIN-CONTAINING PROTEIN"/>
    <property type="match status" value="1"/>
</dbReference>
<dbReference type="GeneID" id="94289905"/>
<dbReference type="InterPro" id="IPR056663">
    <property type="entry name" value="DUF7761"/>
</dbReference>
<feature type="compositionally biased region" description="Low complexity" evidence="1">
    <location>
        <begin position="626"/>
        <end position="643"/>
    </location>
</feature>
<proteinExistence type="predicted"/>
<reference evidence="5 6" key="1">
    <citation type="submission" date="2021-02" db="EMBL/GenBank/DDBJ databases">
        <title>Porcisia hertigi Genome sequencing and assembly.</title>
        <authorList>
            <person name="Almutairi H."/>
            <person name="Gatherer D."/>
        </authorList>
    </citation>
    <scope>NUCLEOTIDE SEQUENCE [LARGE SCALE GENOMIC DNA]</scope>
    <source>
        <strain evidence="5 6">C119</strain>
    </source>
</reference>
<feature type="domain" description="DUF7759" evidence="2">
    <location>
        <begin position="663"/>
        <end position="771"/>
    </location>
</feature>
<feature type="domain" description="DUF7762" evidence="4">
    <location>
        <begin position="376"/>
        <end position="473"/>
    </location>
</feature>
<dbReference type="OrthoDB" id="272039at2759"/>